<accession>A0A6P0DGH8</accession>
<dbReference type="AlphaFoldDB" id="A0A6P0DGH8"/>
<dbReference type="RefSeq" id="WP_164000064.1">
    <property type="nucleotide sequence ID" value="NZ_WXXP01000010.1"/>
</dbReference>
<evidence type="ECO:0000313" key="4">
    <source>
        <dbReference type="Proteomes" id="UP000471409"/>
    </source>
</evidence>
<feature type="region of interest" description="Disordered" evidence="1">
    <location>
        <begin position="73"/>
        <end position="96"/>
    </location>
</feature>
<evidence type="ECO:0000256" key="2">
    <source>
        <dbReference type="SAM" id="Phobius"/>
    </source>
</evidence>
<comment type="caution">
    <text evidence="3">The sequence shown here is derived from an EMBL/GenBank/DDBJ whole genome shotgun (WGS) entry which is preliminary data.</text>
</comment>
<dbReference type="Gene3D" id="2.40.50.90">
    <property type="match status" value="1"/>
</dbReference>
<evidence type="ECO:0000256" key="1">
    <source>
        <dbReference type="SAM" id="MobiDB-lite"/>
    </source>
</evidence>
<keyword evidence="2" id="KW-0812">Transmembrane</keyword>
<dbReference type="SUPFAM" id="SSF50199">
    <property type="entry name" value="Staphylococcal nuclease"/>
    <property type="match status" value="1"/>
</dbReference>
<keyword evidence="2" id="KW-1133">Transmembrane helix</keyword>
<proteinExistence type="predicted"/>
<protein>
    <submittedName>
        <fullName evidence="3">Thermonuclease family protein</fullName>
    </submittedName>
</protein>
<evidence type="ECO:0000313" key="3">
    <source>
        <dbReference type="EMBL" id="NEK52239.1"/>
    </source>
</evidence>
<keyword evidence="2" id="KW-0472">Membrane</keyword>
<reference evidence="3 4" key="1">
    <citation type="submission" date="2020-01" db="EMBL/GenBank/DDBJ databases">
        <title>Rhizobium genotypes associated with high levels of biological nitrogen fixation by grain legumes in a temperate-maritime cropping system.</title>
        <authorList>
            <person name="Maluk M."/>
            <person name="Francesc Ferrando Molina F."/>
            <person name="Lopez Del Egido L."/>
            <person name="Lafos M."/>
            <person name="Langarica-Fuentes A."/>
            <person name="Gebre Yohannes G."/>
            <person name="Young M.W."/>
            <person name="Martin P."/>
            <person name="Gantlett R."/>
            <person name="Kenicer G."/>
            <person name="Hawes C."/>
            <person name="Begg G.S."/>
            <person name="Quilliam R.S."/>
            <person name="Squire G.R."/>
            <person name="Poole P.S."/>
            <person name="Young P.W."/>
            <person name="Iannetta P.M."/>
            <person name="James E.K."/>
        </authorList>
    </citation>
    <scope>NUCLEOTIDE SEQUENCE [LARGE SCALE GENOMIC DNA]</scope>
    <source>
        <strain evidence="3 4">JHI944</strain>
    </source>
</reference>
<sequence length="281" mass="30650">MQSHSDSKPGGATLVLFETEHLKANIRSALVEAALSPWQRNFLSGVLSRLERYGSRARLSDKQLLKLHEMLGGNGTSRQDRVTTSATTRHSHRSSFLTPSFPSRKLGRWRGRLVPDVVVVGLIVMVGLIYSLFETGPVQSFVGSVGKSSHVMGPIDQAFTVTDGDTVHVVGERAGTRLVGFNTPEKFSPQCEYERKLGERASSRLKELVRSPNLQLTKVPCACPANSEGTDACNHGRSCGVLKVDGRDVGQILIGEGLAVPFICEGNRCPRTPRPWCAQRS</sequence>
<feature type="transmembrane region" description="Helical" evidence="2">
    <location>
        <begin position="113"/>
        <end position="133"/>
    </location>
</feature>
<name>A0A6P0DGH8_RHILE</name>
<dbReference type="EMBL" id="WXXP01000010">
    <property type="protein sequence ID" value="NEK52239.1"/>
    <property type="molecule type" value="Genomic_DNA"/>
</dbReference>
<gene>
    <name evidence="3" type="ORF">GUK36_22710</name>
</gene>
<dbReference type="Proteomes" id="UP000471409">
    <property type="component" value="Unassembled WGS sequence"/>
</dbReference>
<dbReference type="InterPro" id="IPR035437">
    <property type="entry name" value="SNase_OB-fold_sf"/>
</dbReference>
<organism evidence="3 4">
    <name type="scientific">Rhizobium leguminosarum</name>
    <dbReference type="NCBI Taxonomy" id="384"/>
    <lineage>
        <taxon>Bacteria</taxon>
        <taxon>Pseudomonadati</taxon>
        <taxon>Pseudomonadota</taxon>
        <taxon>Alphaproteobacteria</taxon>
        <taxon>Hyphomicrobiales</taxon>
        <taxon>Rhizobiaceae</taxon>
        <taxon>Rhizobium/Agrobacterium group</taxon>
        <taxon>Rhizobium</taxon>
    </lineage>
</organism>